<organism evidence="12 13">
    <name type="scientific">Hipposideros armiger</name>
    <name type="common">Great Himalayan leaf-nosed bat</name>
    <dbReference type="NCBI Taxonomy" id="186990"/>
    <lineage>
        <taxon>Eukaryota</taxon>
        <taxon>Metazoa</taxon>
        <taxon>Chordata</taxon>
        <taxon>Craniata</taxon>
        <taxon>Vertebrata</taxon>
        <taxon>Euteleostomi</taxon>
        <taxon>Mammalia</taxon>
        <taxon>Eutheria</taxon>
        <taxon>Laurasiatheria</taxon>
        <taxon>Chiroptera</taxon>
        <taxon>Yinpterochiroptera</taxon>
        <taxon>Rhinolophoidea</taxon>
        <taxon>Hipposideridae</taxon>
        <taxon>Hipposideros</taxon>
    </lineage>
</organism>
<dbReference type="InterPro" id="IPR026983">
    <property type="entry name" value="DHC"/>
</dbReference>
<dbReference type="PANTHER" id="PTHR22878">
    <property type="entry name" value="DYNEIN HEAVY CHAIN 6, AXONEMAL-LIKE-RELATED"/>
    <property type="match status" value="1"/>
</dbReference>
<dbReference type="GO" id="GO:0007018">
    <property type="term" value="P:microtubule-based movement"/>
    <property type="evidence" value="ECO:0007669"/>
    <property type="project" value="InterPro"/>
</dbReference>
<proteinExistence type="predicted"/>
<feature type="domain" description="Dynein heavy chain C-terminal" evidence="11">
    <location>
        <begin position="268"/>
        <end position="664"/>
    </location>
</feature>
<accession>A0A8B7SQE5</accession>
<evidence type="ECO:0000256" key="5">
    <source>
        <dbReference type="ARBA" id="ARBA00023054"/>
    </source>
</evidence>
<evidence type="ECO:0000259" key="10">
    <source>
        <dbReference type="Pfam" id="PF18198"/>
    </source>
</evidence>
<feature type="domain" description="Dynein heavy chain region D6 P-loop" evidence="9">
    <location>
        <begin position="2"/>
        <end position="83"/>
    </location>
</feature>
<keyword evidence="5" id="KW-0175">Coiled coil</keyword>
<dbReference type="Pfam" id="PF03028">
    <property type="entry name" value="Dynein_heavy"/>
    <property type="match status" value="1"/>
</dbReference>
<dbReference type="Proteomes" id="UP000694851">
    <property type="component" value="Unplaced"/>
</dbReference>
<dbReference type="InterPro" id="IPR041228">
    <property type="entry name" value="Dynein_C"/>
</dbReference>
<dbReference type="Gene3D" id="3.10.490.20">
    <property type="match status" value="1"/>
</dbReference>
<dbReference type="KEGG" id="hai:109391442"/>
<keyword evidence="4" id="KW-0547">Nucleotide-binding</keyword>
<sequence length="669" mass="76841">MISLGLGREAKAEDLIVKALTRPEQWVVLQNCHRAASFMPRLCTIVQSFNNPDVTVDPEFRLWLSSESNSSFPIPLLQKSLKIAVENPPGLKNNLLQTFGYSGCGVVTEEIFEKTDCGPWWKKLLFNLCFFNALINERKTYGVLGWNIDYEFHSSDLEVAIKVLENALTAQPAIPWQTLRYLFGEVIYGGQVTDNWDRRCLNTLVYKFCNPDVLEDDFGFFSDELCQPVPESASIKDYVHIIQSLPDDDPPELLGLHPEAMRGCREIQGQNFIDNLIALQPRTTPTSVMISGKQSNDDLVMEVLSDMLKRLPLSVEKEDGARTQSTLKRIMSSPIWESLYKALKRYDPLIHCVLLTFLKQEMERFDKLLFVIHESLKDLQLAMKGQIILTQELEEIYDSFLQTRVPAFWQKYAYKSCRLLSSWVNDLIQRLNFFNTWAKMASTAIHRRYMRLTTAWKHPVPSPSPKPKHPSDENSDFFEGFPARYWLPAFFFPQAFLTAVLQDYGRSQGLSIDSLTFTHHVISDTTNIKEEEFSIIIQRKLNIVRRAFKCTDSTHVGVHVFGLFIEGARWNHEEKILEDSLPHEIHCDFPEIYFLPTKISTKTPSASNQTDSERYTFECPVYQTPERSRTLTSTCSPSNALTSVSLSTKKPPSHWITMQVALLCEKNEK</sequence>
<dbReference type="Pfam" id="PF18198">
    <property type="entry name" value="AAA_lid_11"/>
    <property type="match status" value="1"/>
</dbReference>
<dbReference type="GO" id="GO:0005929">
    <property type="term" value="C:cilium"/>
    <property type="evidence" value="ECO:0007669"/>
    <property type="project" value="UniProtKB-SubCell"/>
</dbReference>
<dbReference type="Gene3D" id="3.40.50.300">
    <property type="entry name" value="P-loop containing nucleotide triphosphate hydrolases"/>
    <property type="match status" value="1"/>
</dbReference>
<evidence type="ECO:0000256" key="8">
    <source>
        <dbReference type="ARBA" id="ARBA00023273"/>
    </source>
</evidence>
<dbReference type="AlphaFoldDB" id="A0A8B7SQE5"/>
<dbReference type="GO" id="GO:0000166">
    <property type="term" value="F:nucleotide binding"/>
    <property type="evidence" value="ECO:0007669"/>
    <property type="project" value="UniProtKB-KW"/>
</dbReference>
<keyword evidence="12" id="KW-1185">Reference proteome</keyword>
<feature type="domain" description="Dynein heavy chain AAA lid" evidence="10">
    <location>
        <begin position="121"/>
        <end position="260"/>
    </location>
</feature>
<dbReference type="PANTHER" id="PTHR22878:SF64">
    <property type="entry name" value="DYNEIN AXONEMAL HEAVY CHAIN 14"/>
    <property type="match status" value="1"/>
</dbReference>
<evidence type="ECO:0000256" key="4">
    <source>
        <dbReference type="ARBA" id="ARBA00022741"/>
    </source>
</evidence>
<evidence type="ECO:0000256" key="7">
    <source>
        <dbReference type="ARBA" id="ARBA00023212"/>
    </source>
</evidence>
<evidence type="ECO:0000313" key="12">
    <source>
        <dbReference type="Proteomes" id="UP000694851"/>
    </source>
</evidence>
<evidence type="ECO:0000256" key="3">
    <source>
        <dbReference type="ARBA" id="ARBA00022490"/>
    </source>
</evidence>
<evidence type="ECO:0000259" key="11">
    <source>
        <dbReference type="Pfam" id="PF18199"/>
    </source>
</evidence>
<dbReference type="Gene3D" id="1.20.1270.280">
    <property type="match status" value="1"/>
</dbReference>
<dbReference type="GO" id="GO:0045505">
    <property type="term" value="F:dynein intermediate chain binding"/>
    <property type="evidence" value="ECO:0007669"/>
    <property type="project" value="InterPro"/>
</dbReference>
<dbReference type="InterPro" id="IPR043160">
    <property type="entry name" value="Dynein_C_barrel"/>
</dbReference>
<dbReference type="GO" id="GO:0030286">
    <property type="term" value="C:dynein complex"/>
    <property type="evidence" value="ECO:0007669"/>
    <property type="project" value="InterPro"/>
</dbReference>
<dbReference type="Pfam" id="PF18199">
    <property type="entry name" value="Dynein_C"/>
    <property type="match status" value="1"/>
</dbReference>
<evidence type="ECO:0000256" key="2">
    <source>
        <dbReference type="ARBA" id="ARBA00004245"/>
    </source>
</evidence>
<keyword evidence="7" id="KW-0206">Cytoskeleton</keyword>
<dbReference type="InterPro" id="IPR004273">
    <property type="entry name" value="Dynein_heavy_D6_P-loop"/>
</dbReference>
<dbReference type="GO" id="GO:0008569">
    <property type="term" value="F:minus-end-directed microtubule motor activity"/>
    <property type="evidence" value="ECO:0007669"/>
    <property type="project" value="InterPro"/>
</dbReference>
<dbReference type="InterPro" id="IPR027417">
    <property type="entry name" value="P-loop_NTPase"/>
</dbReference>
<gene>
    <name evidence="13" type="primary">LOC109391442</name>
</gene>
<keyword evidence="8" id="KW-0966">Cell projection</keyword>
<dbReference type="InterPro" id="IPR041658">
    <property type="entry name" value="AAA_lid_11"/>
</dbReference>
<evidence type="ECO:0000256" key="1">
    <source>
        <dbReference type="ARBA" id="ARBA00004138"/>
    </source>
</evidence>
<evidence type="ECO:0000256" key="6">
    <source>
        <dbReference type="ARBA" id="ARBA00023069"/>
    </source>
</evidence>
<comment type="subcellular location">
    <subcellularLocation>
        <location evidence="1">Cell projection</location>
        <location evidence="1">Cilium</location>
    </subcellularLocation>
    <subcellularLocation>
        <location evidence="2">Cytoplasm</location>
        <location evidence="2">Cytoskeleton</location>
    </subcellularLocation>
</comment>
<dbReference type="FunFam" id="1.10.8.720:FF:000001">
    <property type="entry name" value="dynein heavy chain 7, axonemal"/>
    <property type="match status" value="1"/>
</dbReference>
<dbReference type="RefSeq" id="XP_019514558.1">
    <property type="nucleotide sequence ID" value="XM_019659013.1"/>
</dbReference>
<reference evidence="13" key="1">
    <citation type="submission" date="2025-08" db="UniProtKB">
        <authorList>
            <consortium name="RefSeq"/>
        </authorList>
    </citation>
    <scope>IDENTIFICATION</scope>
    <source>
        <tissue evidence="13">Muscle</tissue>
    </source>
</reference>
<dbReference type="GO" id="GO:0051959">
    <property type="term" value="F:dynein light intermediate chain binding"/>
    <property type="evidence" value="ECO:0007669"/>
    <property type="project" value="InterPro"/>
</dbReference>
<name>A0A8B7SQE5_HIPAR</name>
<dbReference type="OrthoDB" id="10251809at2759"/>
<protein>
    <submittedName>
        <fullName evidence="13">Dynein heavy chain 14, axonemal-like</fullName>
    </submittedName>
</protein>
<dbReference type="InterPro" id="IPR042219">
    <property type="entry name" value="AAA_lid_11_sf"/>
</dbReference>
<dbReference type="Gene3D" id="1.10.8.720">
    <property type="entry name" value="Region D6 of dynein motor"/>
    <property type="match status" value="1"/>
</dbReference>
<dbReference type="FunFam" id="3.10.490.20:FF:000005">
    <property type="entry name" value="Dynein axonemal heavy chain 6"/>
    <property type="match status" value="1"/>
</dbReference>
<evidence type="ECO:0000259" key="9">
    <source>
        <dbReference type="Pfam" id="PF03028"/>
    </source>
</evidence>
<dbReference type="GeneID" id="109391442"/>
<evidence type="ECO:0000313" key="13">
    <source>
        <dbReference type="RefSeq" id="XP_019514558.1"/>
    </source>
</evidence>
<keyword evidence="6" id="KW-0969">Cilium</keyword>
<keyword evidence="3" id="KW-0963">Cytoplasm</keyword>